<feature type="transmembrane region" description="Helical" evidence="8">
    <location>
        <begin position="80"/>
        <end position="98"/>
    </location>
</feature>
<feature type="transmembrane region" description="Helical" evidence="8">
    <location>
        <begin position="105"/>
        <end position="125"/>
    </location>
</feature>
<dbReference type="STRING" id="1454373.ACMU_17845"/>
<sequence>MPEGLALALATQGLVLIMAVKFLAGLTYGFAGFGAALIFIPLSSLFVPPQVAVGVMAVSSVGSLFTVFRPAWAEADRTRVMWMLIPAFVTLTPGVWLLGTLDVTALRWIISAVIGVSLVAMITGYRRAVAPSNAMLAGIGGGAGLVGGLTGLTGPVVILFNLSGREDARIMRANTLCFLTLLGTLMIPQLTLQGLFTAQVLWLGLIMLPVYIVATWLGRRLFDPRRQGLYRGLGYAVIAGAVLVGLPLWD</sequence>
<keyword evidence="6 8" id="KW-1133">Transmembrane helix</keyword>
<evidence type="ECO:0000256" key="4">
    <source>
        <dbReference type="ARBA" id="ARBA00022475"/>
    </source>
</evidence>
<dbReference type="Proteomes" id="UP000026249">
    <property type="component" value="Unassembled WGS sequence"/>
</dbReference>
<organism evidence="9 10">
    <name type="scientific">Actibacterium mucosum KCTC 23349</name>
    <dbReference type="NCBI Taxonomy" id="1454373"/>
    <lineage>
        <taxon>Bacteria</taxon>
        <taxon>Pseudomonadati</taxon>
        <taxon>Pseudomonadota</taxon>
        <taxon>Alphaproteobacteria</taxon>
        <taxon>Rhodobacterales</taxon>
        <taxon>Roseobacteraceae</taxon>
        <taxon>Actibacterium</taxon>
    </lineage>
</organism>
<gene>
    <name evidence="9" type="ORF">ACMU_17845</name>
</gene>
<keyword evidence="4 8" id="KW-1003">Cell membrane</keyword>
<evidence type="ECO:0000256" key="8">
    <source>
        <dbReference type="RuleBase" id="RU363041"/>
    </source>
</evidence>
<reference evidence="9 10" key="1">
    <citation type="submission" date="2014-03" db="EMBL/GenBank/DDBJ databases">
        <title>Draft Genome Sequence of Actibacterium mucosum KCTC 23349, a Marine Alphaproteobacterium with Complex Ionic Requirements Isolated from Mediterranean Seawater at Malvarrosa Beach, Valencia, Spain.</title>
        <authorList>
            <person name="Arahal D.R."/>
            <person name="Shao Z."/>
            <person name="Lai Q."/>
            <person name="Pujalte M.J."/>
        </authorList>
    </citation>
    <scope>NUCLEOTIDE SEQUENCE [LARGE SCALE GENOMIC DNA]</scope>
    <source>
        <strain evidence="9 10">KCTC 23349</strain>
    </source>
</reference>
<protein>
    <recommendedName>
        <fullName evidence="8">Probable membrane transporter protein</fullName>
    </recommendedName>
</protein>
<feature type="transmembrane region" description="Helical" evidence="8">
    <location>
        <begin position="6"/>
        <end position="39"/>
    </location>
</feature>
<dbReference type="AlphaFoldDB" id="A0A037ZIC3"/>
<feature type="transmembrane region" description="Helical" evidence="8">
    <location>
        <begin position="173"/>
        <end position="190"/>
    </location>
</feature>
<proteinExistence type="inferred from homology"/>
<comment type="subcellular location">
    <subcellularLocation>
        <location evidence="1 8">Cell membrane</location>
        <topology evidence="1 8">Multi-pass membrane protein</topology>
    </subcellularLocation>
</comment>
<dbReference type="PANTHER" id="PTHR30269">
    <property type="entry name" value="TRANSMEMBRANE PROTEIN YFCA"/>
    <property type="match status" value="1"/>
</dbReference>
<dbReference type="Pfam" id="PF01925">
    <property type="entry name" value="TauE"/>
    <property type="match status" value="1"/>
</dbReference>
<dbReference type="OrthoDB" id="9795324at2"/>
<keyword evidence="7 8" id="KW-0472">Membrane</keyword>
<keyword evidence="10" id="KW-1185">Reference proteome</keyword>
<keyword evidence="3" id="KW-0813">Transport</keyword>
<dbReference type="InterPro" id="IPR002781">
    <property type="entry name" value="TM_pro_TauE-like"/>
</dbReference>
<evidence type="ECO:0000256" key="1">
    <source>
        <dbReference type="ARBA" id="ARBA00004651"/>
    </source>
</evidence>
<dbReference type="RefSeq" id="WP_035261414.1">
    <property type="nucleotide sequence ID" value="NZ_JFKE01000007.1"/>
</dbReference>
<feature type="transmembrane region" description="Helical" evidence="8">
    <location>
        <begin position="196"/>
        <end position="217"/>
    </location>
</feature>
<name>A0A037ZIC3_9RHOB</name>
<dbReference type="EMBL" id="JFKE01000007">
    <property type="protein sequence ID" value="KAJ54570.1"/>
    <property type="molecule type" value="Genomic_DNA"/>
</dbReference>
<evidence type="ECO:0000256" key="3">
    <source>
        <dbReference type="ARBA" id="ARBA00022448"/>
    </source>
</evidence>
<feature type="transmembrane region" description="Helical" evidence="8">
    <location>
        <begin position="51"/>
        <end position="68"/>
    </location>
</feature>
<evidence type="ECO:0000256" key="7">
    <source>
        <dbReference type="ARBA" id="ARBA00023136"/>
    </source>
</evidence>
<dbReference type="GO" id="GO:0005886">
    <property type="term" value="C:plasma membrane"/>
    <property type="evidence" value="ECO:0007669"/>
    <property type="project" value="UniProtKB-SubCell"/>
</dbReference>
<feature type="transmembrane region" description="Helical" evidence="8">
    <location>
        <begin position="229"/>
        <end position="249"/>
    </location>
</feature>
<evidence type="ECO:0000256" key="5">
    <source>
        <dbReference type="ARBA" id="ARBA00022692"/>
    </source>
</evidence>
<dbReference type="PANTHER" id="PTHR30269:SF37">
    <property type="entry name" value="MEMBRANE TRANSPORTER PROTEIN"/>
    <property type="match status" value="1"/>
</dbReference>
<feature type="transmembrane region" description="Helical" evidence="8">
    <location>
        <begin position="137"/>
        <end position="161"/>
    </location>
</feature>
<keyword evidence="5 8" id="KW-0812">Transmembrane</keyword>
<comment type="similarity">
    <text evidence="2 8">Belongs to the 4-toluene sulfonate uptake permease (TSUP) (TC 2.A.102) family.</text>
</comment>
<evidence type="ECO:0000313" key="10">
    <source>
        <dbReference type="Proteomes" id="UP000026249"/>
    </source>
</evidence>
<evidence type="ECO:0000313" key="9">
    <source>
        <dbReference type="EMBL" id="KAJ54570.1"/>
    </source>
</evidence>
<evidence type="ECO:0000256" key="6">
    <source>
        <dbReference type="ARBA" id="ARBA00022989"/>
    </source>
</evidence>
<dbReference type="InterPro" id="IPR052017">
    <property type="entry name" value="TSUP"/>
</dbReference>
<accession>A0A037ZIC3</accession>
<comment type="caution">
    <text evidence="9">The sequence shown here is derived from an EMBL/GenBank/DDBJ whole genome shotgun (WGS) entry which is preliminary data.</text>
</comment>
<evidence type="ECO:0000256" key="2">
    <source>
        <dbReference type="ARBA" id="ARBA00009142"/>
    </source>
</evidence>